<evidence type="ECO:0000313" key="2">
    <source>
        <dbReference type="Proteomes" id="UP000192266"/>
    </source>
</evidence>
<dbReference type="RefSeq" id="WP_143435016.1">
    <property type="nucleotide sequence ID" value="NZ_FWWW01000092.1"/>
</dbReference>
<dbReference type="EMBL" id="FWWW01000092">
    <property type="protein sequence ID" value="SMB99612.1"/>
    <property type="molecule type" value="Genomic_DNA"/>
</dbReference>
<protein>
    <recommendedName>
        <fullName evidence="3">SbsA Ig-like domain-containing protein</fullName>
    </recommendedName>
</protein>
<dbReference type="STRING" id="645990.SAMN00120144_3699"/>
<name>A0A1W1W1W0_9BACT</name>
<evidence type="ECO:0008006" key="3">
    <source>
        <dbReference type="Google" id="ProtNLM"/>
    </source>
</evidence>
<organism evidence="1 2">
    <name type="scientific">Hymenobacter roseosalivarius DSM 11622</name>
    <dbReference type="NCBI Taxonomy" id="645990"/>
    <lineage>
        <taxon>Bacteria</taxon>
        <taxon>Pseudomonadati</taxon>
        <taxon>Bacteroidota</taxon>
        <taxon>Cytophagia</taxon>
        <taxon>Cytophagales</taxon>
        <taxon>Hymenobacteraceae</taxon>
        <taxon>Hymenobacter</taxon>
    </lineage>
</organism>
<reference evidence="1 2" key="1">
    <citation type="submission" date="2017-04" db="EMBL/GenBank/DDBJ databases">
        <authorList>
            <person name="Afonso C.L."/>
            <person name="Miller P.J."/>
            <person name="Scott M.A."/>
            <person name="Spackman E."/>
            <person name="Goraichik I."/>
            <person name="Dimitrov K.M."/>
            <person name="Suarez D.L."/>
            <person name="Swayne D.E."/>
        </authorList>
    </citation>
    <scope>NUCLEOTIDE SEQUENCE [LARGE SCALE GENOMIC DNA]</scope>
    <source>
        <strain evidence="1 2">DSM 11622</strain>
    </source>
</reference>
<accession>A0A1W1W1W0</accession>
<gene>
    <name evidence="1" type="ORF">SAMN00120144_3699</name>
</gene>
<sequence>MKTIRFVFVLLLVSAKTMGQGKERFVTYDVDNFWHAYDKIVTTKDSAQQYTYLNTLFIQRGSPGLKSLMQAWNYTARSYIQAIIHYPLFWQSVRKNTRRAATLARKADAKVKKLQQLYPDLKPATTYFTVGALRTGGTSMGDMVLMGSELALANHTTTTAEFGPELAHLKESFKTKTDDVVLFTVIHEYIHTQQKTTLGNALLAQSVLEGMAEFLAVTATGQRSTLPAIAYGPAHAAGIQQRFAAHLFNPFTEFWLYSNEKNEFDVRDLGYYVGYALCEGYYRRAADKKRAIKTMIELDYNNEAALCAWVDQAGYFPRSTAQLKNDFQARRPRVLRVARAENAAQFATPGLSTVTLTFSSPMDPQYHNFELGPLGAAHLMRVKKFVGFSEDCTSAAFQVELQPNRQYQLLVGEGFRSWDGRSLQPFLIDFTTGAK</sequence>
<dbReference type="AlphaFoldDB" id="A0A1W1W1W0"/>
<evidence type="ECO:0000313" key="1">
    <source>
        <dbReference type="EMBL" id="SMB99612.1"/>
    </source>
</evidence>
<proteinExistence type="predicted"/>
<dbReference type="Proteomes" id="UP000192266">
    <property type="component" value="Unassembled WGS sequence"/>
</dbReference>
<keyword evidence="2" id="KW-1185">Reference proteome</keyword>
<dbReference type="OrthoDB" id="6402335at2"/>